<keyword evidence="9 12" id="KW-0406">Ion transport</keyword>
<comment type="similarity">
    <text evidence="2 12 13">Belongs to the ATPase A chain family.</text>
</comment>
<evidence type="ECO:0000256" key="6">
    <source>
        <dbReference type="ARBA" id="ARBA00022692"/>
    </source>
</evidence>
<evidence type="ECO:0000256" key="9">
    <source>
        <dbReference type="ARBA" id="ARBA00023065"/>
    </source>
</evidence>
<dbReference type="NCBIfam" id="TIGR01131">
    <property type="entry name" value="ATP_synt_6_or_A"/>
    <property type="match status" value="1"/>
</dbReference>
<evidence type="ECO:0000256" key="11">
    <source>
        <dbReference type="ARBA" id="ARBA00023310"/>
    </source>
</evidence>
<dbReference type="GO" id="GO:0005886">
    <property type="term" value="C:plasma membrane"/>
    <property type="evidence" value="ECO:0007669"/>
    <property type="project" value="UniProtKB-SubCell"/>
</dbReference>
<feature type="transmembrane region" description="Helical" evidence="12">
    <location>
        <begin position="92"/>
        <end position="110"/>
    </location>
</feature>
<evidence type="ECO:0000313" key="15">
    <source>
        <dbReference type="Proteomes" id="UP000260351"/>
    </source>
</evidence>
<comment type="function">
    <text evidence="12 13">Key component of the proton channel; it plays a direct role in the translocation of protons across the membrane.</text>
</comment>
<dbReference type="InterPro" id="IPR045082">
    <property type="entry name" value="ATP_syn_F0_a_bact/chloroplast"/>
</dbReference>
<dbReference type="HAMAP" id="MF_01393">
    <property type="entry name" value="ATP_synth_a_bact"/>
    <property type="match status" value="1"/>
</dbReference>
<dbReference type="InterPro" id="IPR023011">
    <property type="entry name" value="ATP_synth_F0_asu_AS"/>
</dbReference>
<dbReference type="FunFam" id="1.20.120.220:FF:000002">
    <property type="entry name" value="ATP synthase subunit a"/>
    <property type="match status" value="1"/>
</dbReference>
<reference evidence="14 15" key="1">
    <citation type="submission" date="2018-08" db="EMBL/GenBank/DDBJ databases">
        <title>Wenzhouxiangella salilacus sp. nov., a novel bacterium isolated from a saline lake in Xinjiang Province, China.</title>
        <authorList>
            <person name="Han S."/>
        </authorList>
    </citation>
    <scope>NUCLEOTIDE SEQUENCE [LARGE SCALE GENOMIC DNA]</scope>
    <source>
        <strain evidence="14 15">XDB06</strain>
    </source>
</reference>
<evidence type="ECO:0000256" key="4">
    <source>
        <dbReference type="ARBA" id="ARBA00022475"/>
    </source>
</evidence>
<dbReference type="EMBL" id="QUZK01000041">
    <property type="protein sequence ID" value="RFF29847.1"/>
    <property type="molecule type" value="Genomic_DNA"/>
</dbReference>
<dbReference type="SUPFAM" id="SSF81336">
    <property type="entry name" value="F1F0 ATP synthase subunit A"/>
    <property type="match status" value="1"/>
</dbReference>
<dbReference type="NCBIfam" id="NF004477">
    <property type="entry name" value="PRK05815.1-1"/>
    <property type="match status" value="1"/>
</dbReference>
<sequence>MVSFAVAAAGSSPTEYVSHHLEHLKVGEGLWTFHVDTLFFSIVLGALMLLVMMMAARRATSGVPGKLQNFVEVLVDFVDNSVKESFHGPREFVAPLAMTIFVWVLLWNIMDLIPVDYLPLLASKMGLDYLRVVPSADVNAPFALSLSVLVLILVYSVKGKGFAGFGKEMLFHPFGKNPLLWPANILLNIVELVAKPVSLALRLFGNLYAAELIFILIAMLPWWIQFIPGGAWAVFHILVVPLQAFIFMTLTIVYLSLAYEEH</sequence>
<evidence type="ECO:0000256" key="5">
    <source>
        <dbReference type="ARBA" id="ARBA00022547"/>
    </source>
</evidence>
<dbReference type="GO" id="GO:0046933">
    <property type="term" value="F:proton-transporting ATP synthase activity, rotational mechanism"/>
    <property type="evidence" value="ECO:0007669"/>
    <property type="project" value="UniProtKB-UniRule"/>
</dbReference>
<dbReference type="AlphaFoldDB" id="A0A3E1K836"/>
<keyword evidence="11 12" id="KW-0066">ATP synthesis</keyword>
<keyword evidence="7 12" id="KW-0375">Hydrogen ion transport</keyword>
<keyword evidence="10 12" id="KW-0472">Membrane</keyword>
<evidence type="ECO:0000313" key="14">
    <source>
        <dbReference type="EMBL" id="RFF29847.1"/>
    </source>
</evidence>
<dbReference type="PRINTS" id="PR00123">
    <property type="entry name" value="ATPASEA"/>
</dbReference>
<evidence type="ECO:0000256" key="2">
    <source>
        <dbReference type="ARBA" id="ARBA00006810"/>
    </source>
</evidence>
<evidence type="ECO:0000256" key="3">
    <source>
        <dbReference type="ARBA" id="ARBA00022448"/>
    </source>
</evidence>
<dbReference type="InterPro" id="IPR000568">
    <property type="entry name" value="ATP_synth_F0_asu"/>
</dbReference>
<dbReference type="PANTHER" id="PTHR42823">
    <property type="entry name" value="ATP SYNTHASE SUBUNIT A, CHLOROPLASTIC"/>
    <property type="match status" value="1"/>
</dbReference>
<keyword evidence="8 12" id="KW-1133">Transmembrane helix</keyword>
<organism evidence="14 15">
    <name type="scientific">Wenzhouxiangella sediminis</name>
    <dbReference type="NCBI Taxonomy" id="1792836"/>
    <lineage>
        <taxon>Bacteria</taxon>
        <taxon>Pseudomonadati</taxon>
        <taxon>Pseudomonadota</taxon>
        <taxon>Gammaproteobacteria</taxon>
        <taxon>Chromatiales</taxon>
        <taxon>Wenzhouxiangellaceae</taxon>
        <taxon>Wenzhouxiangella</taxon>
    </lineage>
</organism>
<evidence type="ECO:0000256" key="7">
    <source>
        <dbReference type="ARBA" id="ARBA00022781"/>
    </source>
</evidence>
<name>A0A3E1K836_9GAMM</name>
<keyword evidence="5 12" id="KW-0138">CF(0)</keyword>
<keyword evidence="15" id="KW-1185">Reference proteome</keyword>
<evidence type="ECO:0000256" key="1">
    <source>
        <dbReference type="ARBA" id="ARBA00004141"/>
    </source>
</evidence>
<dbReference type="PANTHER" id="PTHR42823:SF3">
    <property type="entry name" value="ATP SYNTHASE SUBUNIT A, CHLOROPLASTIC"/>
    <property type="match status" value="1"/>
</dbReference>
<comment type="caution">
    <text evidence="14">The sequence shown here is derived from an EMBL/GenBank/DDBJ whole genome shotgun (WGS) entry which is preliminary data.</text>
</comment>
<evidence type="ECO:0000256" key="13">
    <source>
        <dbReference type="RuleBase" id="RU000483"/>
    </source>
</evidence>
<feature type="transmembrane region" description="Helical" evidence="12">
    <location>
        <begin position="37"/>
        <end position="56"/>
    </location>
</feature>
<dbReference type="OrthoDB" id="9789241at2"/>
<keyword evidence="3 12" id="KW-0813">Transport</keyword>
<feature type="transmembrane region" description="Helical" evidence="12">
    <location>
        <begin position="138"/>
        <end position="157"/>
    </location>
</feature>
<evidence type="ECO:0000256" key="10">
    <source>
        <dbReference type="ARBA" id="ARBA00023136"/>
    </source>
</evidence>
<dbReference type="GO" id="GO:0045259">
    <property type="term" value="C:proton-transporting ATP synthase complex"/>
    <property type="evidence" value="ECO:0007669"/>
    <property type="project" value="UniProtKB-KW"/>
</dbReference>
<feature type="transmembrane region" description="Helical" evidence="12">
    <location>
        <begin position="230"/>
        <end position="257"/>
    </location>
</feature>
<dbReference type="Pfam" id="PF00119">
    <property type="entry name" value="ATP-synt_A"/>
    <property type="match status" value="1"/>
</dbReference>
<proteinExistence type="inferred from homology"/>
<dbReference type="Gene3D" id="1.20.120.220">
    <property type="entry name" value="ATP synthase, F0 complex, subunit A"/>
    <property type="match status" value="1"/>
</dbReference>
<keyword evidence="6 12" id="KW-0812">Transmembrane</keyword>
<evidence type="ECO:0000256" key="8">
    <source>
        <dbReference type="ARBA" id="ARBA00022989"/>
    </source>
</evidence>
<dbReference type="GO" id="GO:0042777">
    <property type="term" value="P:proton motive force-driven plasma membrane ATP synthesis"/>
    <property type="evidence" value="ECO:0007669"/>
    <property type="project" value="TreeGrafter"/>
</dbReference>
<gene>
    <name evidence="12" type="primary">atpB</name>
    <name evidence="14" type="ORF">DZC52_10410</name>
</gene>
<protein>
    <recommendedName>
        <fullName evidence="12 13">ATP synthase subunit a</fullName>
    </recommendedName>
    <alternativeName>
        <fullName evidence="12">ATP synthase F0 sector subunit a</fullName>
    </alternativeName>
    <alternativeName>
        <fullName evidence="12">F-ATPase subunit 6</fullName>
    </alternativeName>
</protein>
<dbReference type="InterPro" id="IPR035908">
    <property type="entry name" value="F0_ATP_A_sf"/>
</dbReference>
<dbReference type="Proteomes" id="UP000260351">
    <property type="component" value="Unassembled WGS sequence"/>
</dbReference>
<evidence type="ECO:0000256" key="12">
    <source>
        <dbReference type="HAMAP-Rule" id="MF_01393"/>
    </source>
</evidence>
<dbReference type="PROSITE" id="PS00449">
    <property type="entry name" value="ATPASE_A"/>
    <property type="match status" value="1"/>
</dbReference>
<accession>A0A3E1K836</accession>
<feature type="transmembrane region" description="Helical" evidence="12">
    <location>
        <begin position="203"/>
        <end position="224"/>
    </location>
</feature>
<keyword evidence="4 12" id="KW-1003">Cell membrane</keyword>
<dbReference type="CDD" id="cd00310">
    <property type="entry name" value="ATP-synt_Fo_a_6"/>
    <property type="match status" value="1"/>
</dbReference>
<comment type="subcellular location">
    <subcellularLocation>
        <location evidence="12 13">Cell membrane</location>
        <topology evidence="12 13">Multi-pass membrane protein</topology>
    </subcellularLocation>
    <subcellularLocation>
        <location evidence="1">Membrane</location>
        <topology evidence="1">Multi-pass membrane protein</topology>
    </subcellularLocation>
</comment>